<feature type="transmembrane region" description="Helical" evidence="8">
    <location>
        <begin position="330"/>
        <end position="348"/>
    </location>
</feature>
<evidence type="ECO:0000256" key="8">
    <source>
        <dbReference type="SAM" id="Phobius"/>
    </source>
</evidence>
<keyword evidence="4" id="KW-0808">Transferase</keyword>
<keyword evidence="5 8" id="KW-0812">Transmembrane</keyword>
<evidence type="ECO:0000256" key="6">
    <source>
        <dbReference type="ARBA" id="ARBA00022989"/>
    </source>
</evidence>
<feature type="transmembrane region" description="Helical" evidence="8">
    <location>
        <begin position="79"/>
        <end position="100"/>
    </location>
</feature>
<keyword evidence="3" id="KW-0328">Glycosyltransferase</keyword>
<gene>
    <name evidence="10" type="ORF">L21SP5_03291</name>
</gene>
<dbReference type="KEGG" id="blq:L21SP5_03291"/>
<dbReference type="OrthoDB" id="1114881at2"/>
<feature type="transmembrane region" description="Helical" evidence="8">
    <location>
        <begin position="243"/>
        <end position="267"/>
    </location>
</feature>
<keyword evidence="2" id="KW-1003">Cell membrane</keyword>
<feature type="transmembrane region" description="Helical" evidence="8">
    <location>
        <begin position="279"/>
        <end position="296"/>
    </location>
</feature>
<proteinExistence type="predicted"/>
<evidence type="ECO:0000256" key="1">
    <source>
        <dbReference type="ARBA" id="ARBA00004651"/>
    </source>
</evidence>
<dbReference type="AlphaFoldDB" id="A0A0S2I3A0"/>
<name>A0A0S2I3A0_9BACT</name>
<comment type="subcellular location">
    <subcellularLocation>
        <location evidence="1">Cell membrane</location>
        <topology evidence="1">Multi-pass membrane protein</topology>
    </subcellularLocation>
</comment>
<evidence type="ECO:0000256" key="2">
    <source>
        <dbReference type="ARBA" id="ARBA00022475"/>
    </source>
</evidence>
<dbReference type="InterPro" id="IPR050297">
    <property type="entry name" value="LipidA_mod_glycosyltrf_83"/>
</dbReference>
<feature type="transmembrane region" description="Helical" evidence="8">
    <location>
        <begin position="192"/>
        <end position="213"/>
    </location>
</feature>
<dbReference type="GO" id="GO:0016763">
    <property type="term" value="F:pentosyltransferase activity"/>
    <property type="evidence" value="ECO:0007669"/>
    <property type="project" value="TreeGrafter"/>
</dbReference>
<dbReference type="GO" id="GO:0009103">
    <property type="term" value="P:lipopolysaccharide biosynthetic process"/>
    <property type="evidence" value="ECO:0007669"/>
    <property type="project" value="UniProtKB-ARBA"/>
</dbReference>
<dbReference type="EMBL" id="CP013118">
    <property type="protein sequence ID" value="ALO16904.1"/>
    <property type="molecule type" value="Genomic_DNA"/>
</dbReference>
<evidence type="ECO:0000256" key="7">
    <source>
        <dbReference type="ARBA" id="ARBA00023136"/>
    </source>
</evidence>
<dbReference type="PANTHER" id="PTHR33908">
    <property type="entry name" value="MANNOSYLTRANSFERASE YKCB-RELATED"/>
    <property type="match status" value="1"/>
</dbReference>
<protein>
    <submittedName>
        <fullName evidence="10">Putative membrane protein</fullName>
    </submittedName>
</protein>
<keyword evidence="6 8" id="KW-1133">Transmembrane helix</keyword>
<evidence type="ECO:0000256" key="5">
    <source>
        <dbReference type="ARBA" id="ARBA00022692"/>
    </source>
</evidence>
<feature type="transmembrane region" description="Helical" evidence="8">
    <location>
        <begin position="303"/>
        <end position="324"/>
    </location>
</feature>
<organism evidence="10 11">
    <name type="scientific">Salinivirga cyanobacteriivorans</name>
    <dbReference type="NCBI Taxonomy" id="1307839"/>
    <lineage>
        <taxon>Bacteria</taxon>
        <taxon>Pseudomonadati</taxon>
        <taxon>Bacteroidota</taxon>
        <taxon>Bacteroidia</taxon>
        <taxon>Bacteroidales</taxon>
        <taxon>Salinivirgaceae</taxon>
        <taxon>Salinivirga</taxon>
    </lineage>
</organism>
<dbReference type="RefSeq" id="WP_057954247.1">
    <property type="nucleotide sequence ID" value="NZ_CP013118.1"/>
</dbReference>
<keyword evidence="11" id="KW-1185">Reference proteome</keyword>
<feature type="transmembrane region" description="Helical" evidence="8">
    <location>
        <begin position="162"/>
        <end position="186"/>
    </location>
</feature>
<accession>A0A0S2I3A0</accession>
<evidence type="ECO:0000259" key="9">
    <source>
        <dbReference type="Pfam" id="PF13231"/>
    </source>
</evidence>
<dbReference type="STRING" id="1307839.L21SP5_03291"/>
<dbReference type="PANTHER" id="PTHR33908:SF11">
    <property type="entry name" value="MEMBRANE PROTEIN"/>
    <property type="match status" value="1"/>
</dbReference>
<feature type="transmembrane region" description="Helical" evidence="8">
    <location>
        <begin position="131"/>
        <end position="150"/>
    </location>
</feature>
<dbReference type="InterPro" id="IPR038731">
    <property type="entry name" value="RgtA/B/C-like"/>
</dbReference>
<reference evidence="10 11" key="1">
    <citation type="submission" date="2015-11" db="EMBL/GenBank/DDBJ databases">
        <title>Description and complete genome sequence of a novel strain predominating in hypersaline microbial mats and representing a new family of the Bacteriodetes phylum.</title>
        <authorList>
            <person name="Spring S."/>
            <person name="Bunk B."/>
            <person name="Sproer C."/>
            <person name="Klenk H.-P."/>
        </authorList>
    </citation>
    <scope>NUCLEOTIDE SEQUENCE [LARGE SCALE GENOMIC DNA]</scope>
    <source>
        <strain evidence="10 11">L21-Spi-D4</strain>
    </source>
</reference>
<feature type="domain" description="Glycosyltransferase RgtA/B/C/D-like" evidence="9">
    <location>
        <begin position="59"/>
        <end position="216"/>
    </location>
</feature>
<dbReference type="Pfam" id="PF13231">
    <property type="entry name" value="PMT_2"/>
    <property type="match status" value="1"/>
</dbReference>
<evidence type="ECO:0000313" key="11">
    <source>
        <dbReference type="Proteomes" id="UP000064893"/>
    </source>
</evidence>
<evidence type="ECO:0000313" key="10">
    <source>
        <dbReference type="EMBL" id="ALO16904.1"/>
    </source>
</evidence>
<dbReference type="Proteomes" id="UP000064893">
    <property type="component" value="Chromosome"/>
</dbReference>
<dbReference type="PATRIC" id="fig|1307839.3.peg.3459"/>
<evidence type="ECO:0000256" key="3">
    <source>
        <dbReference type="ARBA" id="ARBA00022676"/>
    </source>
</evidence>
<sequence length="640" mass="74141">MKFFSNKTILFIILLVAIATRFYHFTEIPFTHDEFSALFRTDFDTFSELIDQGVRNDGHPAGIQVFLFYWTKMVGQAPWLVKLPFLIFGILSVLLIFLIGRKWYNDTVALLSAAFMAILQYPVMYSQIARPYISGLFFTLAMVWFWTLIIKKPGMSFWKNALGLIIASALCAYNHHFSLLMAGIVWATGLLLIKRALLVKYIIAGAIVILLYLPHLEIFLHQLSLGGIEGWLSKPDNDFILKYLGYIFHFSPMLTGITVFIVFIPLFSGKFNLKLNYKFWLFTAWFLLPLVIGFLYSRYINAVIQYSVLIFSFPFLFFAIFGHIKNQKKWVNGALVAFILISGLYTLIEKRKHYEVFYNNAHAHIVIDNPNAGNTENKTLAIIHADKEINKYYENKYGYDLDYVRYSDFNTQGAFISFLKKQSHKYKQVYFGGLSSSSAIIIPIIQSYFPKVLWHNTYHGGDTYLFSKETSADRKVIATMTFDKKEKYGWKGIKKKGMTRATDDSTNSVYHMKPDMEWGPGYTLLLDTVLTNQNNFIDATIQFNIKTKPNEMLFVLNVKDGDETIFWKARPFEQFITNNDSMQWYTAFHSAKLSDIRLNGGELHVRFSIWNKGKNDIWLDNFKVSYRTGNPRIYGLIEPI</sequence>
<keyword evidence="7 8" id="KW-0472">Membrane</keyword>
<dbReference type="GO" id="GO:0005886">
    <property type="term" value="C:plasma membrane"/>
    <property type="evidence" value="ECO:0007669"/>
    <property type="project" value="UniProtKB-SubCell"/>
</dbReference>
<evidence type="ECO:0000256" key="4">
    <source>
        <dbReference type="ARBA" id="ARBA00022679"/>
    </source>
</evidence>